<dbReference type="PANTHER" id="PTHR11487:SF0">
    <property type="entry name" value="S-ACYL FATTY ACID SYNTHASE THIOESTERASE, MEDIUM CHAIN"/>
    <property type="match status" value="1"/>
</dbReference>
<gene>
    <name evidence="3" type="ORF">CWM47_22865</name>
</gene>
<dbReference type="OrthoDB" id="2213423at2"/>
<evidence type="ECO:0000313" key="3">
    <source>
        <dbReference type="EMBL" id="AUD04435.1"/>
    </source>
</evidence>
<evidence type="ECO:0000259" key="2">
    <source>
        <dbReference type="Pfam" id="PF00975"/>
    </source>
</evidence>
<dbReference type="PANTHER" id="PTHR11487">
    <property type="entry name" value="THIOESTERASE"/>
    <property type="match status" value="1"/>
</dbReference>
<accession>A0A2K8Z3J0</accession>
<comment type="similarity">
    <text evidence="1">Belongs to the thioesterase family.</text>
</comment>
<name>A0A2K8Z3J0_9BACT</name>
<dbReference type="KEGG" id="spir:CWM47_22865"/>
<dbReference type="InterPro" id="IPR012223">
    <property type="entry name" value="TEII"/>
</dbReference>
<keyword evidence="4" id="KW-1185">Reference proteome</keyword>
<evidence type="ECO:0000256" key="1">
    <source>
        <dbReference type="ARBA" id="ARBA00007169"/>
    </source>
</evidence>
<dbReference type="Proteomes" id="UP000232883">
    <property type="component" value="Chromosome"/>
</dbReference>
<feature type="domain" description="Thioesterase" evidence="2">
    <location>
        <begin position="7"/>
        <end position="228"/>
    </location>
</feature>
<sequence>MEPLFVYSFPFAAGSRYSYHPLVQTSPDWLRWIPLDYAGRGRRLFEPPMTVLTDIVTDLKTQILARPKTSFAFYGHSMGSLVAYLVTVELMREQQPLPQHLFLSGRSGACIPERQRHALQMSRDEMVAELQRMDGDLSLLLRNPKQFDRYEQVLRADMAALDSYQYVSISPDKLPMPATVFVGSADTCTPEQAQLWQEEFQEPVAVHVLAGGHFFIDSQAEAMIRIMTSDLCQNLLPLTIT</sequence>
<dbReference type="EMBL" id="CP025096">
    <property type="protein sequence ID" value="AUD04435.1"/>
    <property type="molecule type" value="Genomic_DNA"/>
</dbReference>
<dbReference type="AlphaFoldDB" id="A0A2K8Z3J0"/>
<organism evidence="3 4">
    <name type="scientific">Spirosoma pollinicola</name>
    <dbReference type="NCBI Taxonomy" id="2057025"/>
    <lineage>
        <taxon>Bacteria</taxon>
        <taxon>Pseudomonadati</taxon>
        <taxon>Bacteroidota</taxon>
        <taxon>Cytophagia</taxon>
        <taxon>Cytophagales</taxon>
        <taxon>Cytophagaceae</taxon>
        <taxon>Spirosoma</taxon>
    </lineage>
</organism>
<dbReference type="SUPFAM" id="SSF53474">
    <property type="entry name" value="alpha/beta-Hydrolases"/>
    <property type="match status" value="1"/>
</dbReference>
<dbReference type="InterPro" id="IPR001031">
    <property type="entry name" value="Thioesterase"/>
</dbReference>
<dbReference type="GO" id="GO:0008610">
    <property type="term" value="P:lipid biosynthetic process"/>
    <property type="evidence" value="ECO:0007669"/>
    <property type="project" value="TreeGrafter"/>
</dbReference>
<protein>
    <recommendedName>
        <fullName evidence="2">Thioesterase domain-containing protein</fullName>
    </recommendedName>
</protein>
<dbReference type="InterPro" id="IPR029058">
    <property type="entry name" value="AB_hydrolase_fold"/>
</dbReference>
<reference evidence="3 4" key="1">
    <citation type="submission" date="2017-11" db="EMBL/GenBank/DDBJ databases">
        <title>Taxonomic description and genome sequences of Spirosoma HA7 sp. nov., isolated from pollen microhabitat of Corylus avellana.</title>
        <authorList>
            <person name="Ambika Manirajan B."/>
            <person name="Suarez C."/>
            <person name="Ratering S."/>
            <person name="Geissler-Plaum R."/>
            <person name="Cardinale M."/>
            <person name="Sylvia S."/>
        </authorList>
    </citation>
    <scope>NUCLEOTIDE SEQUENCE [LARGE SCALE GENOMIC DNA]</scope>
    <source>
        <strain evidence="3 4">HA7</strain>
    </source>
</reference>
<dbReference type="Pfam" id="PF00975">
    <property type="entry name" value="Thioesterase"/>
    <property type="match status" value="1"/>
</dbReference>
<dbReference type="RefSeq" id="WP_100990501.1">
    <property type="nucleotide sequence ID" value="NZ_CP025096.1"/>
</dbReference>
<evidence type="ECO:0000313" key="4">
    <source>
        <dbReference type="Proteomes" id="UP000232883"/>
    </source>
</evidence>
<dbReference type="Gene3D" id="3.40.50.1820">
    <property type="entry name" value="alpha/beta hydrolase"/>
    <property type="match status" value="1"/>
</dbReference>
<proteinExistence type="inferred from homology"/>